<dbReference type="Gene3D" id="3.40.50.720">
    <property type="entry name" value="NAD(P)-binding Rossmann-like Domain"/>
    <property type="match status" value="1"/>
</dbReference>
<dbReference type="Proteomes" id="UP000476837">
    <property type="component" value="Unassembled WGS sequence"/>
</dbReference>
<sequence length="305" mass="32176">MTAARVLITGGTGLIGPHAVAGLARRGAEVHVVGRHAPAGLPDGVAFHAGDLLDANAMARLVGGLRPTHLLHLAWVTAHGHYWRAPENLDWLAATVRLARAFAEAGGTRMVSAGTCAEYDWTDPGLATGDCGEGTTPILPHTFYGRIKDACWRSLEAYAAEADVQMAWGRVFLLFGAAEDRRRLVASIIASLWAGEPALCSAGTQIRDFLAVEDMGAAFAALTLSEACGPVNLGSGEPRSIADVALAIGRLMGRPDLIRLGALPMRADDPPRLVADVRRLRDEVGFAPSARLEERLAACIAALKP</sequence>
<reference evidence="2 3" key="1">
    <citation type="submission" date="2018-07" db="EMBL/GenBank/DDBJ databases">
        <title>Genome sequence of Roseomonas fauriae ATCC 49958.</title>
        <authorList>
            <person name="Sant'Anna F.H."/>
            <person name="Baldani J.I."/>
            <person name="Zilli J.E."/>
            <person name="Reis V.M."/>
            <person name="Hartmann A."/>
            <person name="Cruz L."/>
            <person name="de Souza E.M."/>
            <person name="de Oliveira Pedrosa F."/>
            <person name="Passaglia L.M.P."/>
        </authorList>
    </citation>
    <scope>NUCLEOTIDE SEQUENCE [LARGE SCALE GENOMIC DNA]</scope>
    <source>
        <strain evidence="2 3">ATCC 49958</strain>
    </source>
</reference>
<dbReference type="PANTHER" id="PTHR43245">
    <property type="entry name" value="BIFUNCTIONAL POLYMYXIN RESISTANCE PROTEIN ARNA"/>
    <property type="match status" value="1"/>
</dbReference>
<feature type="domain" description="NAD-dependent epimerase/dehydratase" evidence="1">
    <location>
        <begin position="6"/>
        <end position="223"/>
    </location>
</feature>
<gene>
    <name evidence="2" type="ORF">DS837_29855</name>
</gene>
<dbReference type="PANTHER" id="PTHR43245:SF13">
    <property type="entry name" value="UDP-D-APIOSE_UDP-D-XYLOSE SYNTHASE 2"/>
    <property type="match status" value="1"/>
</dbReference>
<dbReference type="EMBL" id="QOKV01000037">
    <property type="protein sequence ID" value="KAA0677115.1"/>
    <property type="molecule type" value="Genomic_DNA"/>
</dbReference>
<dbReference type="InterPro" id="IPR050177">
    <property type="entry name" value="Lipid_A_modif_metabolic_enz"/>
</dbReference>
<accession>A0A6L3AUA0</accession>
<dbReference type="InterPro" id="IPR001509">
    <property type="entry name" value="Epimerase_deHydtase"/>
</dbReference>
<name>A0A6L3AUA0_AZOBR</name>
<evidence type="ECO:0000313" key="2">
    <source>
        <dbReference type="EMBL" id="KAA0677115.1"/>
    </source>
</evidence>
<proteinExistence type="predicted"/>
<comment type="caution">
    <text evidence="2">The sequence shown here is derived from an EMBL/GenBank/DDBJ whole genome shotgun (WGS) entry which is preliminary data.</text>
</comment>
<dbReference type="InterPro" id="IPR036291">
    <property type="entry name" value="NAD(P)-bd_dom_sf"/>
</dbReference>
<organism evidence="2 3">
    <name type="scientific">Azospirillum brasilense</name>
    <dbReference type="NCBI Taxonomy" id="192"/>
    <lineage>
        <taxon>Bacteria</taxon>
        <taxon>Pseudomonadati</taxon>
        <taxon>Pseudomonadota</taxon>
        <taxon>Alphaproteobacteria</taxon>
        <taxon>Rhodospirillales</taxon>
        <taxon>Azospirillaceae</taxon>
        <taxon>Azospirillum</taxon>
    </lineage>
</organism>
<dbReference type="RefSeq" id="WP_149168089.1">
    <property type="nucleotide sequence ID" value="NZ_QOKV01000037.1"/>
</dbReference>
<evidence type="ECO:0000313" key="3">
    <source>
        <dbReference type="Proteomes" id="UP000476837"/>
    </source>
</evidence>
<protein>
    <submittedName>
        <fullName evidence="2">NAD(P)-dependent oxidoreductase</fullName>
    </submittedName>
</protein>
<evidence type="ECO:0000259" key="1">
    <source>
        <dbReference type="Pfam" id="PF01370"/>
    </source>
</evidence>
<dbReference type="SUPFAM" id="SSF51735">
    <property type="entry name" value="NAD(P)-binding Rossmann-fold domains"/>
    <property type="match status" value="1"/>
</dbReference>
<dbReference type="Pfam" id="PF01370">
    <property type="entry name" value="Epimerase"/>
    <property type="match status" value="1"/>
</dbReference>
<dbReference type="AlphaFoldDB" id="A0A6L3AUA0"/>